<evidence type="ECO:0000313" key="2">
    <source>
        <dbReference type="Proteomes" id="UP000287394"/>
    </source>
</evidence>
<organism evidence="1 2">
    <name type="scientific">Capsulimonas corticalis</name>
    <dbReference type="NCBI Taxonomy" id="2219043"/>
    <lineage>
        <taxon>Bacteria</taxon>
        <taxon>Bacillati</taxon>
        <taxon>Armatimonadota</taxon>
        <taxon>Armatimonadia</taxon>
        <taxon>Capsulimonadales</taxon>
        <taxon>Capsulimonadaceae</taxon>
        <taxon>Capsulimonas</taxon>
    </lineage>
</organism>
<reference evidence="1 2" key="1">
    <citation type="journal article" date="2019" name="Int. J. Syst. Evol. Microbiol.">
        <title>Capsulimonas corticalis gen. nov., sp. nov., an aerobic capsulated bacterium, of a novel bacterial order, Capsulimonadales ord. nov., of the class Armatimonadia of the phylum Armatimonadetes.</title>
        <authorList>
            <person name="Li J."/>
            <person name="Kudo C."/>
            <person name="Tonouchi A."/>
        </authorList>
    </citation>
    <scope>NUCLEOTIDE SEQUENCE [LARGE SCALE GENOMIC DNA]</scope>
    <source>
        <strain evidence="1 2">AX-7</strain>
    </source>
</reference>
<accession>A0A402CN48</accession>
<dbReference type="RefSeq" id="WP_119318960.1">
    <property type="nucleotide sequence ID" value="NZ_AP025739.1"/>
</dbReference>
<sequence length="459" mass="48670">MSVLWALDGSRYAIKGCGVSTPAYDKRVRNWGAGFNLTPASLDQVGNQLFSRVSFIRHEIQGGGSFTEKADGTCYAMQGAQSNLLGYINRKWGIPYWILNTFAAPSSIYPAIANVPHHAKMIRPNGYGPVTSNNLSSPTSVQLQLWRDSIVKEIRALQAIGCYITVIATPNEYSTGAIPGDWWLAGGATSSAANFANCVYGGAGMSDGLGLKDIFPGLLLFNDDPNNSGNGYLIGNSNVYRFGIHDYAQYTTAIKGKGNTPPVIWYGEFSCTSFANTVARLNQAFADDTMGVELISWWCWARDMTIGAITAPNGLQYVTNFGLYNLNSNTGTVTPGSVGGLYPFLATLQAQGRYGGYSYTDAATGGGLSTRQPVANTVYVNAYQRNSDSKYSLKIGNTGGTIYSDTVSISLGGAGKPMSGTVRLFTASSEGAPSAASTDGSGNLTVSLAANTIAVYELS</sequence>
<keyword evidence="2" id="KW-1185">Reference proteome</keyword>
<dbReference type="Proteomes" id="UP000287394">
    <property type="component" value="Chromosome"/>
</dbReference>
<protein>
    <submittedName>
        <fullName evidence="1">Uncharacterized protein</fullName>
    </submittedName>
</protein>
<dbReference type="EMBL" id="AP025739">
    <property type="protein sequence ID" value="BDI33385.1"/>
    <property type="molecule type" value="Genomic_DNA"/>
</dbReference>
<proteinExistence type="predicted"/>
<name>A0A402CN48_9BACT</name>
<gene>
    <name evidence="1" type="ORF">CCAX7_54360</name>
</gene>
<dbReference type="AlphaFoldDB" id="A0A402CN48"/>
<evidence type="ECO:0000313" key="1">
    <source>
        <dbReference type="EMBL" id="BDI33385.1"/>
    </source>
</evidence>
<dbReference type="KEGG" id="ccot:CCAX7_54360"/>